<dbReference type="HOGENOM" id="CLU_136790_2_0_9"/>
<dbReference type="PANTHER" id="PTHR40099">
    <property type="entry name" value="ACETOLACTATE SYNTHASE, SMALL SUBUNIT"/>
    <property type="match status" value="1"/>
</dbReference>
<dbReference type="EMBL" id="AEQN01000016">
    <property type="protein sequence ID" value="EFV01599.1"/>
    <property type="molecule type" value="Genomic_DNA"/>
</dbReference>
<evidence type="ECO:0000313" key="2">
    <source>
        <dbReference type="EMBL" id="EFV01599.1"/>
    </source>
</evidence>
<sequence length="136" mass="14930">MPNQISLFAENKKGALHAITAVLADANININTMLTNDSAEYGIVRLIVDRPEEAIAALKTAGYQCRLDQVLAVHMPDDPGSLDKILKALSDGRINIDYLYISYDRHAATPIAVIKTSEPEAEAFLRGRGYQIADQF</sequence>
<keyword evidence="3" id="KW-1185">Reference proteome</keyword>
<dbReference type="Gene3D" id="3.30.2130.10">
    <property type="entry name" value="VC0802-like"/>
    <property type="match status" value="1"/>
</dbReference>
<dbReference type="eggNOG" id="COG4747">
    <property type="taxonomic scope" value="Bacteria"/>
</dbReference>
<accession>E6MG59</accession>
<comment type="caution">
    <text evidence="2">The sequence shown here is derived from an EMBL/GenBank/DDBJ whole genome shotgun (WGS) entry which is preliminary data.</text>
</comment>
<gene>
    <name evidence="2" type="ORF">HMP0721_0992</name>
</gene>
<dbReference type="PROSITE" id="PS51671">
    <property type="entry name" value="ACT"/>
    <property type="match status" value="1"/>
</dbReference>
<dbReference type="InterPro" id="IPR045865">
    <property type="entry name" value="ACT-like_dom_sf"/>
</dbReference>
<dbReference type="OrthoDB" id="9790662at2"/>
<feature type="domain" description="ACT" evidence="1">
    <location>
        <begin position="4"/>
        <end position="81"/>
    </location>
</feature>
<dbReference type="SUPFAM" id="SSF55021">
    <property type="entry name" value="ACT-like"/>
    <property type="match status" value="2"/>
</dbReference>
<dbReference type="InterPro" id="IPR045739">
    <property type="entry name" value="ACT_dom_pair"/>
</dbReference>
<proteinExistence type="predicted"/>
<dbReference type="RefSeq" id="WP_006598416.1">
    <property type="nucleotide sequence ID" value="NZ_GL622359.1"/>
</dbReference>
<dbReference type="STRING" id="887929.HMP0721_0992"/>
<protein>
    <submittedName>
        <fullName evidence="2">ACT domain protein</fullName>
    </submittedName>
</protein>
<evidence type="ECO:0000259" key="1">
    <source>
        <dbReference type="PROSITE" id="PS51671"/>
    </source>
</evidence>
<organism evidence="2 3">
    <name type="scientific">Pseudoramibacter alactolyticus ATCC 23263</name>
    <dbReference type="NCBI Taxonomy" id="887929"/>
    <lineage>
        <taxon>Bacteria</taxon>
        <taxon>Bacillati</taxon>
        <taxon>Bacillota</taxon>
        <taxon>Clostridia</taxon>
        <taxon>Eubacteriales</taxon>
        <taxon>Eubacteriaceae</taxon>
        <taxon>Pseudoramibacter</taxon>
    </lineage>
</organism>
<name>E6MG59_9FIRM</name>
<dbReference type="Proteomes" id="UP000004754">
    <property type="component" value="Unassembled WGS sequence"/>
</dbReference>
<reference evidence="2 3" key="1">
    <citation type="submission" date="2010-12" db="EMBL/GenBank/DDBJ databases">
        <authorList>
            <person name="Muzny D."/>
            <person name="Qin X."/>
            <person name="Deng J."/>
            <person name="Jiang H."/>
            <person name="Liu Y."/>
            <person name="Qu J."/>
            <person name="Song X.-Z."/>
            <person name="Zhang L."/>
            <person name="Thornton R."/>
            <person name="Coyle M."/>
            <person name="Francisco L."/>
            <person name="Jackson L."/>
            <person name="Javaid M."/>
            <person name="Korchina V."/>
            <person name="Kovar C."/>
            <person name="Mata R."/>
            <person name="Mathew T."/>
            <person name="Ngo R."/>
            <person name="Nguyen L."/>
            <person name="Nguyen N."/>
            <person name="Okwuonu G."/>
            <person name="Ongeri F."/>
            <person name="Pham C."/>
            <person name="Simmons D."/>
            <person name="Wilczek-Boney K."/>
            <person name="Hale W."/>
            <person name="Jakkamsetti A."/>
            <person name="Pham P."/>
            <person name="Ruth R."/>
            <person name="San Lucas F."/>
            <person name="Warren J."/>
            <person name="Zhang J."/>
            <person name="Zhao Z."/>
            <person name="Zhou C."/>
            <person name="Zhu D."/>
            <person name="Lee S."/>
            <person name="Bess C."/>
            <person name="Blankenburg K."/>
            <person name="Forbes L."/>
            <person name="Fu Q."/>
            <person name="Gubbala S."/>
            <person name="Hirani K."/>
            <person name="Jayaseelan J.C."/>
            <person name="Lara F."/>
            <person name="Munidasa M."/>
            <person name="Palculict T."/>
            <person name="Patil S."/>
            <person name="Pu L.-L."/>
            <person name="Saada N."/>
            <person name="Tang L."/>
            <person name="Weissenberger G."/>
            <person name="Zhu Y."/>
            <person name="Hemphill L."/>
            <person name="Shang Y."/>
            <person name="Youmans B."/>
            <person name="Ayvaz T."/>
            <person name="Ross M."/>
            <person name="Santibanez J."/>
            <person name="Aqrawi P."/>
            <person name="Gross S."/>
            <person name="Joshi V."/>
            <person name="Fowler G."/>
            <person name="Nazareth L."/>
            <person name="Reid J."/>
            <person name="Worley K."/>
            <person name="Petrosino J."/>
            <person name="Highlander S."/>
            <person name="Gibbs R."/>
        </authorList>
    </citation>
    <scope>NUCLEOTIDE SEQUENCE [LARGE SCALE GENOMIC DNA]</scope>
    <source>
        <strain evidence="2 3">ATCC 23263</strain>
    </source>
</reference>
<evidence type="ECO:0000313" key="3">
    <source>
        <dbReference type="Proteomes" id="UP000004754"/>
    </source>
</evidence>
<dbReference type="InterPro" id="IPR002912">
    <property type="entry name" value="ACT_dom"/>
</dbReference>
<dbReference type="AlphaFoldDB" id="E6MG59"/>
<dbReference type="Pfam" id="PF19571">
    <property type="entry name" value="ACT_8"/>
    <property type="match status" value="1"/>
</dbReference>
<dbReference type="PANTHER" id="PTHR40099:SF1">
    <property type="entry name" value="ACETOLACTATE SYNTHASE, SMALL SUBUNIT"/>
    <property type="match status" value="1"/>
</dbReference>